<dbReference type="PROSITE" id="PS00061">
    <property type="entry name" value="ADH_SHORT"/>
    <property type="match status" value="1"/>
</dbReference>
<reference evidence="5" key="1">
    <citation type="journal article" date="2019" name="Int. J. Syst. Evol. Microbiol.">
        <title>The Global Catalogue of Microorganisms (GCM) 10K type strain sequencing project: providing services to taxonomists for standard genome sequencing and annotation.</title>
        <authorList>
            <consortium name="The Broad Institute Genomics Platform"/>
            <consortium name="The Broad Institute Genome Sequencing Center for Infectious Disease"/>
            <person name="Wu L."/>
            <person name="Ma J."/>
        </authorList>
    </citation>
    <scope>NUCLEOTIDE SEQUENCE [LARGE SCALE GENOMIC DNA]</scope>
    <source>
        <strain evidence="5">JCM 17688</strain>
    </source>
</reference>
<keyword evidence="3" id="KW-0560">Oxidoreductase</keyword>
<dbReference type="SUPFAM" id="SSF51735">
    <property type="entry name" value="NAD(P)-binding Rossmann-fold domains"/>
    <property type="match status" value="1"/>
</dbReference>
<dbReference type="PANTHER" id="PTHR43391:SF14">
    <property type="entry name" value="DEHYDROGENASE_REDUCTASE SDR FAMILY PROTEIN 7-LIKE"/>
    <property type="match status" value="1"/>
</dbReference>
<evidence type="ECO:0000313" key="4">
    <source>
        <dbReference type="EMBL" id="GAA4384964.1"/>
    </source>
</evidence>
<evidence type="ECO:0000256" key="2">
    <source>
        <dbReference type="ARBA" id="ARBA00022857"/>
    </source>
</evidence>
<dbReference type="PRINTS" id="PR00081">
    <property type="entry name" value="GDHRDH"/>
</dbReference>
<comment type="similarity">
    <text evidence="1">Belongs to the short-chain dehydrogenases/reductases (SDR) family.</text>
</comment>
<evidence type="ECO:0000256" key="3">
    <source>
        <dbReference type="ARBA" id="ARBA00023002"/>
    </source>
</evidence>
<gene>
    <name evidence="4" type="ORF">GCM10023147_06150</name>
</gene>
<dbReference type="PANTHER" id="PTHR43391">
    <property type="entry name" value="RETINOL DEHYDROGENASE-RELATED"/>
    <property type="match status" value="1"/>
</dbReference>
<keyword evidence="5" id="KW-1185">Reference proteome</keyword>
<evidence type="ECO:0008006" key="6">
    <source>
        <dbReference type="Google" id="ProtNLM"/>
    </source>
</evidence>
<dbReference type="Gene3D" id="3.40.50.720">
    <property type="entry name" value="NAD(P)-binding Rossmann-like Domain"/>
    <property type="match status" value="1"/>
</dbReference>
<comment type="caution">
    <text evidence="4">The sequence shown here is derived from an EMBL/GenBank/DDBJ whole genome shotgun (WGS) entry which is preliminary data.</text>
</comment>
<dbReference type="InterPro" id="IPR020904">
    <property type="entry name" value="Sc_DH/Rdtase_CS"/>
</dbReference>
<organism evidence="4 5">
    <name type="scientific">Tsukamurella soli</name>
    <dbReference type="NCBI Taxonomy" id="644556"/>
    <lineage>
        <taxon>Bacteria</taxon>
        <taxon>Bacillati</taxon>
        <taxon>Actinomycetota</taxon>
        <taxon>Actinomycetes</taxon>
        <taxon>Mycobacteriales</taxon>
        <taxon>Tsukamurellaceae</taxon>
        <taxon>Tsukamurella</taxon>
    </lineage>
</organism>
<dbReference type="InterPro" id="IPR036291">
    <property type="entry name" value="NAD(P)-bd_dom_sf"/>
</dbReference>
<protein>
    <recommendedName>
        <fullName evidence="6">Short chain dehydrogenase</fullName>
    </recommendedName>
</protein>
<dbReference type="InterPro" id="IPR002347">
    <property type="entry name" value="SDR_fam"/>
</dbReference>
<accession>A0ABP8J4N0</accession>
<proteinExistence type="inferred from homology"/>
<sequence>MVVANAGVMDPSATVAETTSAQFRRLLDVNVVGVFHTVHAALPHLTESHGYVLCVSSVAGLIPVPTIASYVASKHAVDGFARSLRLELATAGVDVGIAYFGVIDTPMATTAIAHVADVWAAMPGPIGRPAPVGDAGRAIVEGIARRASSVYAPSWLAGALLSTRGAAGIFERIARLHPAVRALVSADK</sequence>
<name>A0ABP8J4N0_9ACTN</name>
<keyword evidence="2" id="KW-0521">NADP</keyword>
<dbReference type="Pfam" id="PF00106">
    <property type="entry name" value="adh_short"/>
    <property type="match status" value="1"/>
</dbReference>
<evidence type="ECO:0000256" key="1">
    <source>
        <dbReference type="ARBA" id="ARBA00006484"/>
    </source>
</evidence>
<dbReference type="EMBL" id="BAABFR010000006">
    <property type="protein sequence ID" value="GAA4384964.1"/>
    <property type="molecule type" value="Genomic_DNA"/>
</dbReference>
<evidence type="ECO:0000313" key="5">
    <source>
        <dbReference type="Proteomes" id="UP001500635"/>
    </source>
</evidence>
<dbReference type="Proteomes" id="UP001500635">
    <property type="component" value="Unassembled WGS sequence"/>
</dbReference>